<name>U5VSE7_9ACTN</name>
<sequence length="413" mass="44807">MDDSTIPLRAGDADDWATVSELLGNAFHEAVDEKSREVEGSVVEAERTLVAEDNGEIVGHAGAYTRELTVPGAIVPAAHVSLVGVVPTHKRRGLLTRMMHRQLREIAAAGREPVAVLWASETKIYPRFGYGHAAQRLRMAISTREVRPPAALDPASGARLRLVKPADAMAELAKVYEQLRPDRTGWSSRDDRWWRYVLADLESHRDGATALHGVVHDTPGGPTGYALWRVKAQWDRFGPNAEMEIREVVAADPATYAALWNFLLTTDLARTAQVHFAAVDEPLQYLVDEPRRLGSVLADGLWVRIVDLPKALTAREYATPVDVVLDVTDAILPANTGRWRLTAGPDGTATCTPTDDPADLACTVLELGSAYLGATSLAALGAAGTVRELTPGALRRASTAFGWHRAPNPTEVF</sequence>
<feature type="binding site" evidence="4">
    <location>
        <begin position="91"/>
        <end position="96"/>
    </location>
    <ligand>
        <name>acetyl-CoA</name>
        <dbReference type="ChEBI" id="CHEBI:57288"/>
    </ligand>
</feature>
<evidence type="ECO:0000256" key="3">
    <source>
        <dbReference type="ARBA" id="ARBA00023315"/>
    </source>
</evidence>
<evidence type="ECO:0000256" key="2">
    <source>
        <dbReference type="ARBA" id="ARBA00022679"/>
    </source>
</evidence>
<dbReference type="STRING" id="1246995.AFR_07500"/>
<feature type="binding site" evidence="4">
    <location>
        <begin position="120"/>
        <end position="121"/>
    </location>
    <ligand>
        <name>acetyl-CoA</name>
        <dbReference type="ChEBI" id="CHEBI:57288"/>
    </ligand>
</feature>
<evidence type="ECO:0000256" key="1">
    <source>
        <dbReference type="ARBA" id="ARBA00009213"/>
    </source>
</evidence>
<dbReference type="eggNOG" id="COG4552">
    <property type="taxonomic scope" value="Bacteria"/>
</dbReference>
<dbReference type="InterPro" id="IPR041380">
    <property type="entry name" value="Acetyltransf_17"/>
</dbReference>
<reference evidence="6 7" key="1">
    <citation type="journal article" date="2014" name="J. Biotechnol.">
        <title>Complete genome sequence of the actinobacterium Actinoplanes friuliensis HAG 010964, producer of the lipopeptide antibiotic friulimycin.</title>
        <authorList>
            <person name="Ruckert C."/>
            <person name="Szczepanowski R."/>
            <person name="Albersmeier A."/>
            <person name="Goesmann A."/>
            <person name="Fischer N."/>
            <person name="Steinkamper A."/>
            <person name="Puhler A."/>
            <person name="Biener R."/>
            <person name="Schwartz D."/>
            <person name="Kalinowski J."/>
        </authorList>
    </citation>
    <scope>NUCLEOTIDE SEQUENCE [LARGE SCALE GENOMIC DNA]</scope>
    <source>
        <strain evidence="6 7">DSM 7358</strain>
    </source>
</reference>
<dbReference type="OrthoDB" id="8399956at2"/>
<evidence type="ECO:0000259" key="5">
    <source>
        <dbReference type="PROSITE" id="PS51186"/>
    </source>
</evidence>
<dbReference type="SUPFAM" id="SSF55729">
    <property type="entry name" value="Acyl-CoA N-acyltransferases (Nat)"/>
    <property type="match status" value="1"/>
</dbReference>
<dbReference type="Proteomes" id="UP000017746">
    <property type="component" value="Chromosome"/>
</dbReference>
<dbReference type="Pfam" id="PF17668">
    <property type="entry name" value="Acetyltransf_17"/>
    <property type="match status" value="1"/>
</dbReference>
<dbReference type="CDD" id="cd04301">
    <property type="entry name" value="NAT_SF"/>
    <property type="match status" value="1"/>
</dbReference>
<dbReference type="InterPro" id="IPR025559">
    <property type="entry name" value="Eis_dom"/>
</dbReference>
<dbReference type="AlphaFoldDB" id="U5VSE7"/>
<feature type="domain" description="N-acetyltransferase" evidence="5">
    <location>
        <begin position="6"/>
        <end position="153"/>
    </location>
</feature>
<keyword evidence="3 4" id="KW-0012">Acyltransferase</keyword>
<gene>
    <name evidence="6" type="ORF">AFR_07500</name>
</gene>
<accession>U5VSE7</accession>
<keyword evidence="7" id="KW-1185">Reference proteome</keyword>
<feature type="binding site" evidence="4">
    <location>
        <begin position="83"/>
        <end position="85"/>
    </location>
    <ligand>
        <name>acetyl-CoA</name>
        <dbReference type="ChEBI" id="CHEBI:57288"/>
    </ligand>
</feature>
<dbReference type="Gene3D" id="3.30.1050.10">
    <property type="entry name" value="SCP2 sterol-binding domain"/>
    <property type="match status" value="1"/>
</dbReference>
<dbReference type="HOGENOM" id="CLU_050659_0_0_11"/>
<dbReference type="HAMAP" id="MF_01812">
    <property type="entry name" value="Eis"/>
    <property type="match status" value="1"/>
</dbReference>
<protein>
    <recommendedName>
        <fullName evidence="5">N-acetyltransferase domain-containing protein</fullName>
    </recommendedName>
</protein>
<feature type="active site" description="Proton acceptor; via carboxylate" evidence="4">
    <location>
        <position position="413"/>
    </location>
</feature>
<dbReference type="InterPro" id="IPR036527">
    <property type="entry name" value="SCP2_sterol-bd_dom_sf"/>
</dbReference>
<dbReference type="RefSeq" id="WP_023359320.1">
    <property type="nucleotide sequence ID" value="NC_022657.1"/>
</dbReference>
<evidence type="ECO:0000256" key="4">
    <source>
        <dbReference type="HAMAP-Rule" id="MF_01812"/>
    </source>
</evidence>
<feature type="active site" description="Proton donor" evidence="4">
    <location>
        <position position="125"/>
    </location>
</feature>
<proteinExistence type="inferred from homology"/>
<dbReference type="Pfam" id="PF13527">
    <property type="entry name" value="Acetyltransf_9"/>
    <property type="match status" value="1"/>
</dbReference>
<dbReference type="GO" id="GO:0030649">
    <property type="term" value="P:aminoglycoside antibiotic catabolic process"/>
    <property type="evidence" value="ECO:0007669"/>
    <property type="project" value="TreeGrafter"/>
</dbReference>
<dbReference type="PANTHER" id="PTHR37817">
    <property type="entry name" value="N-ACETYLTRANSFERASE EIS"/>
    <property type="match status" value="1"/>
</dbReference>
<dbReference type="Pfam" id="PF13530">
    <property type="entry name" value="SCP2_2"/>
    <property type="match status" value="1"/>
</dbReference>
<dbReference type="EMBL" id="CP006272">
    <property type="protein sequence ID" value="AGZ39789.1"/>
    <property type="molecule type" value="Genomic_DNA"/>
</dbReference>
<dbReference type="Gene3D" id="3.40.630.30">
    <property type="match status" value="2"/>
</dbReference>
<comment type="subunit">
    <text evidence="4">Homohexamer; trimer of dimers.</text>
</comment>
<comment type="similarity">
    <text evidence="1 4">Belongs to the acetyltransferase Eis family.</text>
</comment>
<dbReference type="PATRIC" id="fig|1246995.3.peg.1531"/>
<dbReference type="SUPFAM" id="SSF55718">
    <property type="entry name" value="SCP-like"/>
    <property type="match status" value="1"/>
</dbReference>
<dbReference type="KEGG" id="afs:AFR_07500"/>
<dbReference type="InterPro" id="IPR022902">
    <property type="entry name" value="NAcTrfase_Eis"/>
</dbReference>
<evidence type="ECO:0000313" key="6">
    <source>
        <dbReference type="EMBL" id="AGZ39789.1"/>
    </source>
</evidence>
<evidence type="ECO:0000313" key="7">
    <source>
        <dbReference type="Proteomes" id="UP000017746"/>
    </source>
</evidence>
<dbReference type="InterPro" id="IPR000182">
    <property type="entry name" value="GNAT_dom"/>
</dbReference>
<dbReference type="NCBIfam" id="NF002367">
    <property type="entry name" value="PRK01346.1-4"/>
    <property type="match status" value="1"/>
</dbReference>
<dbReference type="GO" id="GO:0034069">
    <property type="term" value="F:aminoglycoside N-acetyltransferase activity"/>
    <property type="evidence" value="ECO:0007669"/>
    <property type="project" value="TreeGrafter"/>
</dbReference>
<dbReference type="PROSITE" id="PS51186">
    <property type="entry name" value="GNAT"/>
    <property type="match status" value="1"/>
</dbReference>
<dbReference type="PANTHER" id="PTHR37817:SF1">
    <property type="entry name" value="N-ACETYLTRANSFERASE EIS"/>
    <property type="match status" value="1"/>
</dbReference>
<dbReference type="InterPro" id="IPR051554">
    <property type="entry name" value="Acetyltransferase_Eis"/>
</dbReference>
<organism evidence="6 7">
    <name type="scientific">Actinoplanes friuliensis DSM 7358</name>
    <dbReference type="NCBI Taxonomy" id="1246995"/>
    <lineage>
        <taxon>Bacteria</taxon>
        <taxon>Bacillati</taxon>
        <taxon>Actinomycetota</taxon>
        <taxon>Actinomycetes</taxon>
        <taxon>Micromonosporales</taxon>
        <taxon>Micromonosporaceae</taxon>
        <taxon>Actinoplanes</taxon>
    </lineage>
</organism>
<dbReference type="InterPro" id="IPR016181">
    <property type="entry name" value="Acyl_CoA_acyltransferase"/>
</dbReference>
<keyword evidence="2 4" id="KW-0808">Transferase</keyword>